<comment type="caution">
    <text evidence="7">The sequence shown here is derived from an EMBL/GenBank/DDBJ whole genome shotgun (WGS) entry which is preliminary data.</text>
</comment>
<evidence type="ECO:0000256" key="6">
    <source>
        <dbReference type="SAM" id="Phobius"/>
    </source>
</evidence>
<proteinExistence type="inferred from homology"/>
<dbReference type="PANTHER" id="PTHR32001:SF1">
    <property type="entry name" value="KERATINOCYTE-ASSOCIATED PROTEIN 2"/>
    <property type="match status" value="1"/>
</dbReference>
<dbReference type="EMBL" id="CAJVCH010027849">
    <property type="protein sequence ID" value="CAG7703129.1"/>
    <property type="molecule type" value="Genomic_DNA"/>
</dbReference>
<organism evidence="7 8">
    <name type="scientific">Allacma fusca</name>
    <dbReference type="NCBI Taxonomy" id="39272"/>
    <lineage>
        <taxon>Eukaryota</taxon>
        <taxon>Metazoa</taxon>
        <taxon>Ecdysozoa</taxon>
        <taxon>Arthropoda</taxon>
        <taxon>Hexapoda</taxon>
        <taxon>Collembola</taxon>
        <taxon>Symphypleona</taxon>
        <taxon>Sminthuridae</taxon>
        <taxon>Allacma</taxon>
    </lineage>
</organism>
<reference evidence="7" key="1">
    <citation type="submission" date="2021-06" db="EMBL/GenBank/DDBJ databases">
        <authorList>
            <person name="Hodson N. C."/>
            <person name="Mongue J. A."/>
            <person name="Jaron S. K."/>
        </authorList>
    </citation>
    <scope>NUCLEOTIDE SEQUENCE</scope>
</reference>
<evidence type="ECO:0000313" key="7">
    <source>
        <dbReference type="EMBL" id="CAG7703129.1"/>
    </source>
</evidence>
<keyword evidence="3 6" id="KW-0812">Transmembrane</keyword>
<gene>
    <name evidence="7" type="ORF">AFUS01_LOCUS4470</name>
</gene>
<comment type="subcellular location">
    <subcellularLocation>
        <location evidence="1">Membrane</location>
        <topology evidence="1">Multi-pass membrane protein</topology>
    </subcellularLocation>
</comment>
<comment type="similarity">
    <text evidence="2">Belongs to the KRTCAP2 family.</text>
</comment>
<feature type="transmembrane region" description="Helical" evidence="6">
    <location>
        <begin position="182"/>
        <end position="215"/>
    </location>
</feature>
<dbReference type="Proteomes" id="UP000708208">
    <property type="component" value="Unassembled WGS sequence"/>
</dbReference>
<dbReference type="OrthoDB" id="1111004at2759"/>
<dbReference type="AlphaFoldDB" id="A0A8J2J7B3"/>
<sequence>MLGGRVKSHLSVNRALRIPPTQNQQINDCNTERSSLAGALVSLTHPKPVCLVQRLTISSNYGTFELPVSLTRCVGGSHCPRKVPVTTGRAHISSFTVFRFLDLIIKTMVLSNSMTTVVAVILSVSVFSGMQLYRHQLASSGPFTVLGGFLGSVLFLFSLTALGNLGLVLFGSGYQTSLFPEVALCLMLALIAAGRVHGVCVTTCLIFSIITLYYVNRISQKTYSAQMPAVQNQGTGKKKNK</sequence>
<keyword evidence="8" id="KW-1185">Reference proteome</keyword>
<name>A0A8J2J7B3_9HEXA</name>
<dbReference type="GO" id="GO:0016020">
    <property type="term" value="C:membrane"/>
    <property type="evidence" value="ECO:0007669"/>
    <property type="project" value="UniProtKB-SubCell"/>
</dbReference>
<dbReference type="Pfam" id="PF09775">
    <property type="entry name" value="Keratin_assoc"/>
    <property type="match status" value="1"/>
</dbReference>
<accession>A0A8J2J7B3</accession>
<keyword evidence="5 6" id="KW-0472">Membrane</keyword>
<feature type="transmembrane region" description="Helical" evidence="6">
    <location>
        <begin position="145"/>
        <end position="170"/>
    </location>
</feature>
<feature type="transmembrane region" description="Helical" evidence="6">
    <location>
        <begin position="109"/>
        <end position="133"/>
    </location>
</feature>
<evidence type="ECO:0008006" key="9">
    <source>
        <dbReference type="Google" id="ProtNLM"/>
    </source>
</evidence>
<evidence type="ECO:0000313" key="8">
    <source>
        <dbReference type="Proteomes" id="UP000708208"/>
    </source>
</evidence>
<dbReference type="InterPro" id="IPR018614">
    <property type="entry name" value="KRTCAP2"/>
</dbReference>
<evidence type="ECO:0000256" key="2">
    <source>
        <dbReference type="ARBA" id="ARBA00007279"/>
    </source>
</evidence>
<evidence type="ECO:0000256" key="3">
    <source>
        <dbReference type="ARBA" id="ARBA00022692"/>
    </source>
</evidence>
<dbReference type="PANTHER" id="PTHR32001">
    <property type="entry name" value="KERATINOCYTE-ASSOCIATED PROTEIN 2"/>
    <property type="match status" value="1"/>
</dbReference>
<keyword evidence="4 6" id="KW-1133">Transmembrane helix</keyword>
<protein>
    <recommendedName>
        <fullName evidence="9">Dolichyl-diphosphooligosaccharide--protein glycosyltransferase subunit KCP2</fullName>
    </recommendedName>
</protein>
<evidence type="ECO:0000256" key="1">
    <source>
        <dbReference type="ARBA" id="ARBA00004141"/>
    </source>
</evidence>
<evidence type="ECO:0000256" key="5">
    <source>
        <dbReference type="ARBA" id="ARBA00023136"/>
    </source>
</evidence>
<evidence type="ECO:0000256" key="4">
    <source>
        <dbReference type="ARBA" id="ARBA00022989"/>
    </source>
</evidence>